<dbReference type="eggNOG" id="ENOG502T00Z">
    <property type="taxonomic scope" value="Eukaryota"/>
</dbReference>
<dbReference type="HOGENOM" id="CLU_121070_0_0_1"/>
<name>K1WSA8_MARBU</name>
<sequence>MKPILSLGLLLLHCLFSTARAQDNYIPSPSPTISVSMTPEMSAASVSSVFNALKTSTPQQPGNGPVAGDAGSSASTTDSNAGASGSDGGSVSISRGGIIAIIAIAVSVCIIGAVSAVLFYLAKKRDWQVRKSIRRSARKVATALTPRRTTFPKDVHSRKGLTKIDEVPSPPGSKPADVEKANPKLMAFEMSDPPPSKGSKWAKKFRR</sequence>
<feature type="chain" id="PRO_5003852689" evidence="3">
    <location>
        <begin position="22"/>
        <end position="207"/>
    </location>
</feature>
<keyword evidence="2" id="KW-0472">Membrane</keyword>
<organism evidence="4 5">
    <name type="scientific">Marssonina brunnea f. sp. multigermtubi (strain MB_m1)</name>
    <name type="common">Marssonina leaf spot fungus</name>
    <dbReference type="NCBI Taxonomy" id="1072389"/>
    <lineage>
        <taxon>Eukaryota</taxon>
        <taxon>Fungi</taxon>
        <taxon>Dikarya</taxon>
        <taxon>Ascomycota</taxon>
        <taxon>Pezizomycotina</taxon>
        <taxon>Leotiomycetes</taxon>
        <taxon>Helotiales</taxon>
        <taxon>Drepanopezizaceae</taxon>
        <taxon>Drepanopeziza</taxon>
    </lineage>
</organism>
<dbReference type="KEGG" id="mbe:MBM_06478"/>
<accession>K1WSA8</accession>
<dbReference type="Proteomes" id="UP000006753">
    <property type="component" value="Unassembled WGS sequence"/>
</dbReference>
<feature type="compositionally biased region" description="Basic and acidic residues" evidence="1">
    <location>
        <begin position="151"/>
        <end position="166"/>
    </location>
</feature>
<feature type="signal peptide" evidence="3">
    <location>
        <begin position="1"/>
        <end position="21"/>
    </location>
</feature>
<dbReference type="GeneID" id="18762413"/>
<proteinExistence type="predicted"/>
<feature type="region of interest" description="Disordered" evidence="1">
    <location>
        <begin position="54"/>
        <end position="89"/>
    </location>
</feature>
<dbReference type="InParanoid" id="K1WSA8"/>
<reference evidence="4 5" key="1">
    <citation type="journal article" date="2012" name="BMC Genomics">
        <title>Sequencing the genome of Marssonina brunnea reveals fungus-poplar co-evolution.</title>
        <authorList>
            <person name="Zhu S."/>
            <person name="Cao Y.-Z."/>
            <person name="Jiang C."/>
            <person name="Tan B.-Y."/>
            <person name="Wang Z."/>
            <person name="Feng S."/>
            <person name="Zhang L."/>
            <person name="Su X.-H."/>
            <person name="Brejova B."/>
            <person name="Vinar T."/>
            <person name="Xu M."/>
            <person name="Wang M.-X."/>
            <person name="Zhang S.-G."/>
            <person name="Huang M.-R."/>
            <person name="Wu R."/>
            <person name="Zhou Y."/>
        </authorList>
    </citation>
    <scope>NUCLEOTIDE SEQUENCE [LARGE SCALE GENOMIC DNA]</scope>
    <source>
        <strain evidence="4 5">MB_m1</strain>
    </source>
</reference>
<keyword evidence="2" id="KW-0812">Transmembrane</keyword>
<evidence type="ECO:0000256" key="1">
    <source>
        <dbReference type="SAM" id="MobiDB-lite"/>
    </source>
</evidence>
<evidence type="ECO:0000256" key="2">
    <source>
        <dbReference type="SAM" id="Phobius"/>
    </source>
</evidence>
<dbReference type="OMA" id="WEIRESI"/>
<protein>
    <submittedName>
        <fullName evidence="4">Uncharacterized protein</fullName>
    </submittedName>
</protein>
<keyword evidence="5" id="KW-1185">Reference proteome</keyword>
<gene>
    <name evidence="4" type="ORF">MBM_06478</name>
</gene>
<dbReference type="AlphaFoldDB" id="K1WSA8"/>
<feature type="transmembrane region" description="Helical" evidence="2">
    <location>
        <begin position="98"/>
        <end position="122"/>
    </location>
</feature>
<keyword evidence="2" id="KW-1133">Transmembrane helix</keyword>
<dbReference type="OrthoDB" id="5425637at2759"/>
<dbReference type="EMBL" id="JH921442">
    <property type="protein sequence ID" value="EKD15262.1"/>
    <property type="molecule type" value="Genomic_DNA"/>
</dbReference>
<evidence type="ECO:0000313" key="4">
    <source>
        <dbReference type="EMBL" id="EKD15262.1"/>
    </source>
</evidence>
<evidence type="ECO:0000256" key="3">
    <source>
        <dbReference type="SAM" id="SignalP"/>
    </source>
</evidence>
<keyword evidence="3" id="KW-0732">Signal</keyword>
<feature type="region of interest" description="Disordered" evidence="1">
    <location>
        <begin position="151"/>
        <end position="207"/>
    </location>
</feature>
<evidence type="ECO:0000313" key="5">
    <source>
        <dbReference type="Proteomes" id="UP000006753"/>
    </source>
</evidence>